<dbReference type="AlphaFoldDB" id="A0A8X6MG36"/>
<dbReference type="EMBL" id="BMAV01026758">
    <property type="protein sequence ID" value="GFS53151.1"/>
    <property type="molecule type" value="Genomic_DNA"/>
</dbReference>
<comment type="caution">
    <text evidence="1">The sequence shown here is derived from an EMBL/GenBank/DDBJ whole genome shotgun (WGS) entry which is preliminary data.</text>
</comment>
<gene>
    <name evidence="1" type="ORF">TNIN_249781</name>
</gene>
<name>A0A8X6MG36_9ARAC</name>
<protein>
    <submittedName>
        <fullName evidence="1">Uncharacterized protein</fullName>
    </submittedName>
</protein>
<dbReference type="Proteomes" id="UP000886998">
    <property type="component" value="Unassembled WGS sequence"/>
</dbReference>
<reference evidence="1" key="1">
    <citation type="submission" date="2020-08" db="EMBL/GenBank/DDBJ databases">
        <title>Multicomponent nature underlies the extraordinary mechanical properties of spider dragline silk.</title>
        <authorList>
            <person name="Kono N."/>
            <person name="Nakamura H."/>
            <person name="Mori M."/>
            <person name="Yoshida Y."/>
            <person name="Ohtoshi R."/>
            <person name="Malay A.D."/>
            <person name="Moran D.A.P."/>
            <person name="Tomita M."/>
            <person name="Numata K."/>
            <person name="Arakawa K."/>
        </authorList>
    </citation>
    <scope>NUCLEOTIDE SEQUENCE</scope>
</reference>
<sequence length="91" mass="9885">MSKTNYRRFTCLDTETVTLELVTHPPAMSSVTAWVDIMGLPSTTQDTSTGGLLDPVVQERVMDSPTRTSFGPAMVTLVGATRKRNITVLAI</sequence>
<evidence type="ECO:0000313" key="2">
    <source>
        <dbReference type="Proteomes" id="UP000886998"/>
    </source>
</evidence>
<accession>A0A8X6MG36</accession>
<keyword evidence="2" id="KW-1185">Reference proteome</keyword>
<organism evidence="1 2">
    <name type="scientific">Trichonephila inaurata madagascariensis</name>
    <dbReference type="NCBI Taxonomy" id="2747483"/>
    <lineage>
        <taxon>Eukaryota</taxon>
        <taxon>Metazoa</taxon>
        <taxon>Ecdysozoa</taxon>
        <taxon>Arthropoda</taxon>
        <taxon>Chelicerata</taxon>
        <taxon>Arachnida</taxon>
        <taxon>Araneae</taxon>
        <taxon>Araneomorphae</taxon>
        <taxon>Entelegynae</taxon>
        <taxon>Araneoidea</taxon>
        <taxon>Nephilidae</taxon>
        <taxon>Trichonephila</taxon>
        <taxon>Trichonephila inaurata</taxon>
    </lineage>
</organism>
<evidence type="ECO:0000313" key="1">
    <source>
        <dbReference type="EMBL" id="GFS53151.1"/>
    </source>
</evidence>
<proteinExistence type="predicted"/>